<evidence type="ECO:0000256" key="4">
    <source>
        <dbReference type="ARBA" id="ARBA00022793"/>
    </source>
</evidence>
<evidence type="ECO:0000256" key="3">
    <source>
        <dbReference type="ARBA" id="ARBA00022605"/>
    </source>
</evidence>
<reference evidence="10 11" key="1">
    <citation type="submission" date="2015-10" db="EMBL/GenBank/DDBJ databases">
        <title>Candidatus Desulfofervidus auxilii, a hydrogenotrophic sulfate-reducing bacterium involved in the thermophilic anaerobic oxidation of methane.</title>
        <authorList>
            <person name="Krukenberg V."/>
            <person name="Richter M."/>
            <person name="Wegener G."/>
        </authorList>
    </citation>
    <scope>NUCLEOTIDE SEQUENCE [LARGE SCALE GENOMIC DNA]</scope>
    <source>
        <strain evidence="10 11">HS1</strain>
    </source>
</reference>
<keyword evidence="5 8" id="KW-0822">Tryptophan biosynthesis</keyword>
<dbReference type="EMBL" id="CP013015">
    <property type="protein sequence ID" value="AMM41392.1"/>
    <property type="molecule type" value="Genomic_DNA"/>
</dbReference>
<evidence type="ECO:0000256" key="2">
    <source>
        <dbReference type="ARBA" id="ARBA00004696"/>
    </source>
</evidence>
<evidence type="ECO:0000256" key="7">
    <source>
        <dbReference type="ARBA" id="ARBA00023239"/>
    </source>
</evidence>
<dbReference type="FunFam" id="3.20.20.70:FF:000024">
    <property type="entry name" value="Indole-3-glycerol phosphate synthase"/>
    <property type="match status" value="1"/>
</dbReference>
<dbReference type="EC" id="4.1.1.48" evidence="8"/>
<dbReference type="NCBIfam" id="NF001377">
    <property type="entry name" value="PRK00278.2-4"/>
    <property type="match status" value="1"/>
</dbReference>
<dbReference type="InterPro" id="IPR045186">
    <property type="entry name" value="Indole-3-glycerol_P_synth"/>
</dbReference>
<dbReference type="GO" id="GO:0000162">
    <property type="term" value="P:L-tryptophan biosynthetic process"/>
    <property type="evidence" value="ECO:0007669"/>
    <property type="project" value="UniProtKB-UniRule"/>
</dbReference>
<dbReference type="SUPFAM" id="SSF51366">
    <property type="entry name" value="Ribulose-phoshate binding barrel"/>
    <property type="match status" value="1"/>
</dbReference>
<dbReference type="KEGG" id="daw:HS1_001596"/>
<dbReference type="GO" id="GO:0004425">
    <property type="term" value="F:indole-3-glycerol-phosphate synthase activity"/>
    <property type="evidence" value="ECO:0007669"/>
    <property type="project" value="UniProtKB-UniRule"/>
</dbReference>
<dbReference type="RefSeq" id="WP_066063412.1">
    <property type="nucleotide sequence ID" value="NZ_CP013015.1"/>
</dbReference>
<evidence type="ECO:0000259" key="9">
    <source>
        <dbReference type="Pfam" id="PF00218"/>
    </source>
</evidence>
<dbReference type="Gene3D" id="3.20.20.70">
    <property type="entry name" value="Aldolase class I"/>
    <property type="match status" value="1"/>
</dbReference>
<dbReference type="InterPro" id="IPR013785">
    <property type="entry name" value="Aldolase_TIM"/>
</dbReference>
<evidence type="ECO:0000313" key="11">
    <source>
        <dbReference type="Proteomes" id="UP000070560"/>
    </source>
</evidence>
<dbReference type="InterPro" id="IPR013798">
    <property type="entry name" value="Indole-3-glycerol_P_synth_dom"/>
</dbReference>
<name>A0A7U4QL69_DESA2</name>
<keyword evidence="10" id="KW-0328">Glycosyltransferase</keyword>
<dbReference type="Proteomes" id="UP000070560">
    <property type="component" value="Chromosome"/>
</dbReference>
<dbReference type="UniPathway" id="UPA00035">
    <property type="reaction ID" value="UER00043"/>
</dbReference>
<feature type="domain" description="Indole-3-glycerol phosphate synthase" evidence="9">
    <location>
        <begin position="4"/>
        <end position="254"/>
    </location>
</feature>
<protein>
    <recommendedName>
        <fullName evidence="8">Indole-3-glycerol phosphate synthase</fullName>
        <shortName evidence="8">IGPS</shortName>
        <ecNumber evidence="8">4.1.1.48</ecNumber>
    </recommendedName>
</protein>
<keyword evidence="3 8" id="KW-0028">Amino-acid biosynthesis</keyword>
<evidence type="ECO:0000256" key="6">
    <source>
        <dbReference type="ARBA" id="ARBA00023141"/>
    </source>
</evidence>
<accession>A0A7U4QL69</accession>
<keyword evidence="7 8" id="KW-0456">Lyase</keyword>
<dbReference type="HAMAP" id="MF_00134_A">
    <property type="entry name" value="IGPS_A"/>
    <property type="match status" value="1"/>
</dbReference>
<comment type="pathway">
    <text evidence="2 8">Amino-acid biosynthesis; L-tryptophan biosynthesis; L-tryptophan from chorismate: step 4/5.</text>
</comment>
<comment type="catalytic activity">
    <reaction evidence="1 8">
        <text>1-(2-carboxyphenylamino)-1-deoxy-D-ribulose 5-phosphate + H(+) = (1S,2R)-1-C-(indol-3-yl)glycerol 3-phosphate + CO2 + H2O</text>
        <dbReference type="Rhea" id="RHEA:23476"/>
        <dbReference type="ChEBI" id="CHEBI:15377"/>
        <dbReference type="ChEBI" id="CHEBI:15378"/>
        <dbReference type="ChEBI" id="CHEBI:16526"/>
        <dbReference type="ChEBI" id="CHEBI:58613"/>
        <dbReference type="ChEBI" id="CHEBI:58866"/>
        <dbReference type="EC" id="4.1.1.48"/>
    </reaction>
</comment>
<gene>
    <name evidence="8" type="primary">trpC</name>
    <name evidence="10" type="ORF">HS1_001596</name>
</gene>
<keyword evidence="11" id="KW-1185">Reference proteome</keyword>
<organism evidence="10 11">
    <name type="scientific">Desulfofervidus auxilii</name>
    <dbReference type="NCBI Taxonomy" id="1621989"/>
    <lineage>
        <taxon>Bacteria</taxon>
        <taxon>Pseudomonadati</taxon>
        <taxon>Thermodesulfobacteriota</taxon>
        <taxon>Candidatus Desulfofervidia</taxon>
        <taxon>Candidatus Desulfofervidales</taxon>
        <taxon>Candidatus Desulfofervidaceae</taxon>
        <taxon>Candidatus Desulfofervidus</taxon>
    </lineage>
</organism>
<evidence type="ECO:0000256" key="5">
    <source>
        <dbReference type="ARBA" id="ARBA00022822"/>
    </source>
</evidence>
<comment type="similarity">
    <text evidence="8">Belongs to the TrpC family.</text>
</comment>
<evidence type="ECO:0000256" key="8">
    <source>
        <dbReference type="HAMAP-Rule" id="MF_00134"/>
    </source>
</evidence>
<dbReference type="InterPro" id="IPR001468">
    <property type="entry name" value="Indole-3-GlycerolPSynthase_CS"/>
</dbReference>
<dbReference type="HAMAP" id="MF_00134_B">
    <property type="entry name" value="IGPS_B"/>
    <property type="match status" value="1"/>
</dbReference>
<dbReference type="PANTHER" id="PTHR22854:SF2">
    <property type="entry name" value="INDOLE-3-GLYCEROL-PHOSPHATE SYNTHASE"/>
    <property type="match status" value="1"/>
</dbReference>
<keyword evidence="4 8" id="KW-0210">Decarboxylase</keyword>
<dbReference type="AlphaFoldDB" id="A0A7U4QL69"/>
<dbReference type="CDD" id="cd00331">
    <property type="entry name" value="IGPS"/>
    <property type="match status" value="1"/>
</dbReference>
<dbReference type="GO" id="GO:0016757">
    <property type="term" value="F:glycosyltransferase activity"/>
    <property type="evidence" value="ECO:0007669"/>
    <property type="project" value="UniProtKB-KW"/>
</dbReference>
<keyword evidence="10" id="KW-0808">Transferase</keyword>
<dbReference type="PANTHER" id="PTHR22854">
    <property type="entry name" value="TRYPTOPHAN BIOSYNTHESIS PROTEIN"/>
    <property type="match status" value="1"/>
</dbReference>
<keyword evidence="6 8" id="KW-0057">Aromatic amino acid biosynthesis</keyword>
<evidence type="ECO:0000313" key="10">
    <source>
        <dbReference type="EMBL" id="AMM41392.1"/>
    </source>
</evidence>
<proteinExistence type="inferred from homology"/>
<dbReference type="PROSITE" id="PS00614">
    <property type="entry name" value="IGPS"/>
    <property type="match status" value="1"/>
</dbReference>
<evidence type="ECO:0000256" key="1">
    <source>
        <dbReference type="ARBA" id="ARBA00001633"/>
    </source>
</evidence>
<dbReference type="Pfam" id="PF00218">
    <property type="entry name" value="IGPS"/>
    <property type="match status" value="1"/>
</dbReference>
<dbReference type="GO" id="GO:0004640">
    <property type="term" value="F:phosphoribosylanthranilate isomerase activity"/>
    <property type="evidence" value="ECO:0007669"/>
    <property type="project" value="TreeGrafter"/>
</dbReference>
<dbReference type="OrthoDB" id="9804217at2"/>
<sequence>MSVLDNIIAHKKKEIETLKKHKPLDETVAEFNLYPKRSFSQAITHSEEISIIAEIKKASPSLGIIRADFEPLKIAKLYEENGASAISVITDKKFFQGDINFLPEIKTAVKLPILRKDFIIDPYQVYEAKLYGADALLLISTVLSVQQLKKLLNLTHKLGMEALVEVHDEKDLEKALKVEAKTIGINNRNLKTLKVDLNTCLCLKERVPEEKILVAESGVKTREDILLLEKAGFQAVLIGSALMQAEDIGKKLKEFLGR</sequence>
<dbReference type="InterPro" id="IPR011060">
    <property type="entry name" value="RibuloseP-bd_barrel"/>
</dbReference>